<evidence type="ECO:0000313" key="2">
    <source>
        <dbReference type="Proteomes" id="UP001152484"/>
    </source>
</evidence>
<organism evidence="1 2">
    <name type="scientific">Cuscuta europaea</name>
    <name type="common">European dodder</name>
    <dbReference type="NCBI Taxonomy" id="41803"/>
    <lineage>
        <taxon>Eukaryota</taxon>
        <taxon>Viridiplantae</taxon>
        <taxon>Streptophyta</taxon>
        <taxon>Embryophyta</taxon>
        <taxon>Tracheophyta</taxon>
        <taxon>Spermatophyta</taxon>
        <taxon>Magnoliopsida</taxon>
        <taxon>eudicotyledons</taxon>
        <taxon>Gunneridae</taxon>
        <taxon>Pentapetalae</taxon>
        <taxon>asterids</taxon>
        <taxon>lamiids</taxon>
        <taxon>Solanales</taxon>
        <taxon>Convolvulaceae</taxon>
        <taxon>Cuscuteae</taxon>
        <taxon>Cuscuta</taxon>
        <taxon>Cuscuta subgen. Cuscuta</taxon>
    </lineage>
</organism>
<dbReference type="Proteomes" id="UP001152484">
    <property type="component" value="Unassembled WGS sequence"/>
</dbReference>
<evidence type="ECO:0000313" key="1">
    <source>
        <dbReference type="EMBL" id="CAH9093067.1"/>
    </source>
</evidence>
<proteinExistence type="predicted"/>
<sequence>MALWFSINRFSKRCTANEPSKTSPLRTWPAGQVCSTLQYQCTFGHSSCHLAFCAAQIQVSDISWFSTGACKICVGKATWGTPLLFIIKEPYNDHMIYHGFQQEPVSLVEEFSIFTAGFQQNTYLLINKYY</sequence>
<gene>
    <name evidence="1" type="ORF">CEURO_LOCUS12203</name>
</gene>
<reference evidence="1" key="1">
    <citation type="submission" date="2022-07" db="EMBL/GenBank/DDBJ databases">
        <authorList>
            <person name="Macas J."/>
            <person name="Novak P."/>
            <person name="Neumann P."/>
        </authorList>
    </citation>
    <scope>NUCLEOTIDE SEQUENCE</scope>
</reference>
<comment type="caution">
    <text evidence="1">The sequence shown here is derived from an EMBL/GenBank/DDBJ whole genome shotgun (WGS) entry which is preliminary data.</text>
</comment>
<name>A0A9P0ZB71_CUSEU</name>
<protein>
    <submittedName>
        <fullName evidence="1">Uncharacterized protein</fullName>
    </submittedName>
</protein>
<dbReference type="AlphaFoldDB" id="A0A9P0ZB71"/>
<keyword evidence="2" id="KW-1185">Reference proteome</keyword>
<accession>A0A9P0ZB71</accession>
<dbReference type="EMBL" id="CAMAPE010000030">
    <property type="protein sequence ID" value="CAH9093067.1"/>
    <property type="molecule type" value="Genomic_DNA"/>
</dbReference>